<protein>
    <recommendedName>
        <fullName evidence="3">Co-chaperone DjlA N-terminal domain-containing protein</fullName>
    </recommendedName>
</protein>
<evidence type="ECO:0008006" key="3">
    <source>
        <dbReference type="Google" id="ProtNLM"/>
    </source>
</evidence>
<name>A0ABZ3BR67_BURPY</name>
<evidence type="ECO:0000313" key="1">
    <source>
        <dbReference type="EMBL" id="WZW55915.1"/>
    </source>
</evidence>
<evidence type="ECO:0000313" key="2">
    <source>
        <dbReference type="Proteomes" id="UP001484179"/>
    </source>
</evidence>
<sequence length="71" mass="7632">MDGLAKALVLAVRYIDQRSNLHTEDDDVNALEEIASALAVASTAERNAFARVATSLGFPELVEQFGLDSPQ</sequence>
<keyword evidence="2" id="KW-1185">Reference proteome</keyword>
<accession>A0ABZ3BR67</accession>
<dbReference type="Proteomes" id="UP001484179">
    <property type="component" value="Chromosome 2"/>
</dbReference>
<proteinExistence type="predicted"/>
<organism evidence="1 2">
    <name type="scientific">Burkholderia pyrrocinia</name>
    <name type="common">Pseudomonas pyrrocinia</name>
    <dbReference type="NCBI Taxonomy" id="60550"/>
    <lineage>
        <taxon>Bacteria</taxon>
        <taxon>Pseudomonadati</taxon>
        <taxon>Pseudomonadota</taxon>
        <taxon>Betaproteobacteria</taxon>
        <taxon>Burkholderiales</taxon>
        <taxon>Burkholderiaceae</taxon>
        <taxon>Burkholderia</taxon>
        <taxon>Burkholderia cepacia complex</taxon>
    </lineage>
</organism>
<dbReference type="EMBL" id="CP150850">
    <property type="protein sequence ID" value="WZW55915.1"/>
    <property type="molecule type" value="Genomic_DNA"/>
</dbReference>
<reference evidence="1 2" key="1">
    <citation type="submission" date="2024-04" db="EMBL/GenBank/DDBJ databases">
        <title>Biological Control Activity of Plant Growth Promoting Rhizobacteria Burkholderia pyrrocinia BX1 against Tobacco black shank Introduction Tobacco black shank (TBS) caused by the oomycete Phytophthora. nicotianae (P. nicotianae) has become a destructive soil.</title>
        <authorList>
            <person name="Liu X."/>
            <person name="Shu C."/>
        </authorList>
    </citation>
    <scope>NUCLEOTIDE SEQUENCE [LARGE SCALE GENOMIC DNA]</scope>
    <source>
        <strain evidence="1 2">BX1</strain>
    </source>
</reference>
<dbReference type="RefSeq" id="WP_342309915.1">
    <property type="nucleotide sequence ID" value="NZ_CP150850.1"/>
</dbReference>
<gene>
    <name evidence="1" type="ORF">WN985_25505</name>
</gene>